<keyword evidence="3" id="KW-1185">Reference proteome</keyword>
<sequence>MQLSRRGLLTGAAGGVLLSGAVARGAEPAPGALTEKSLGELLESLTLKPDKQQQRYDFAFLAPFDDQKWELSMSAVLSQDGTSIWIMAWLDECPKSASEVPRTALLRLLAENDKLGGGKFFAYIPSNRRFVLQQVIPNDNMTSARFKVILQDLGTTVVETHSTWSVAGWNQAAPTGPGGTEVQTAGRVSPGAATTTATNESKFASPVVK</sequence>
<dbReference type="RefSeq" id="WP_145030821.1">
    <property type="nucleotide sequence ID" value="NZ_CP036271.1"/>
</dbReference>
<dbReference type="CDD" id="cd16364">
    <property type="entry name" value="T3SC_I-like"/>
    <property type="match status" value="1"/>
</dbReference>
<dbReference type="KEGG" id="ccos:Pan44_30630"/>
<organism evidence="2 3">
    <name type="scientific">Caulifigura coniformis</name>
    <dbReference type="NCBI Taxonomy" id="2527983"/>
    <lineage>
        <taxon>Bacteria</taxon>
        <taxon>Pseudomonadati</taxon>
        <taxon>Planctomycetota</taxon>
        <taxon>Planctomycetia</taxon>
        <taxon>Planctomycetales</taxon>
        <taxon>Planctomycetaceae</taxon>
        <taxon>Caulifigura</taxon>
    </lineage>
</organism>
<dbReference type="EMBL" id="CP036271">
    <property type="protein sequence ID" value="QDT55022.1"/>
    <property type="molecule type" value="Genomic_DNA"/>
</dbReference>
<evidence type="ECO:0000313" key="2">
    <source>
        <dbReference type="EMBL" id="QDT55022.1"/>
    </source>
</evidence>
<dbReference type="InterPro" id="IPR006311">
    <property type="entry name" value="TAT_signal"/>
</dbReference>
<evidence type="ECO:0000313" key="3">
    <source>
        <dbReference type="Proteomes" id="UP000315700"/>
    </source>
</evidence>
<dbReference type="OrthoDB" id="212092at2"/>
<name>A0A517SFX0_9PLAN</name>
<evidence type="ECO:0000256" key="1">
    <source>
        <dbReference type="SAM" id="MobiDB-lite"/>
    </source>
</evidence>
<dbReference type="PROSITE" id="PS51318">
    <property type="entry name" value="TAT"/>
    <property type="match status" value="1"/>
</dbReference>
<accession>A0A517SFX0</accession>
<dbReference type="Proteomes" id="UP000315700">
    <property type="component" value="Chromosome"/>
</dbReference>
<feature type="compositionally biased region" description="Polar residues" evidence="1">
    <location>
        <begin position="192"/>
        <end position="202"/>
    </location>
</feature>
<reference evidence="2 3" key="1">
    <citation type="submission" date="2019-02" db="EMBL/GenBank/DDBJ databases">
        <title>Deep-cultivation of Planctomycetes and their phenomic and genomic characterization uncovers novel biology.</title>
        <authorList>
            <person name="Wiegand S."/>
            <person name="Jogler M."/>
            <person name="Boedeker C."/>
            <person name="Pinto D."/>
            <person name="Vollmers J."/>
            <person name="Rivas-Marin E."/>
            <person name="Kohn T."/>
            <person name="Peeters S.H."/>
            <person name="Heuer A."/>
            <person name="Rast P."/>
            <person name="Oberbeckmann S."/>
            <person name="Bunk B."/>
            <person name="Jeske O."/>
            <person name="Meyerdierks A."/>
            <person name="Storesund J.E."/>
            <person name="Kallscheuer N."/>
            <person name="Luecker S."/>
            <person name="Lage O.M."/>
            <person name="Pohl T."/>
            <person name="Merkel B.J."/>
            <person name="Hornburger P."/>
            <person name="Mueller R.-W."/>
            <person name="Bruemmer F."/>
            <person name="Labrenz M."/>
            <person name="Spormann A.M."/>
            <person name="Op den Camp H."/>
            <person name="Overmann J."/>
            <person name="Amann R."/>
            <person name="Jetten M.S.M."/>
            <person name="Mascher T."/>
            <person name="Medema M.H."/>
            <person name="Devos D.P."/>
            <person name="Kaster A.-K."/>
            <person name="Ovreas L."/>
            <person name="Rohde M."/>
            <person name="Galperin M.Y."/>
            <person name="Jogler C."/>
        </authorList>
    </citation>
    <scope>NUCLEOTIDE SEQUENCE [LARGE SCALE GENOMIC DNA]</scope>
    <source>
        <strain evidence="2 3">Pan44</strain>
    </source>
</reference>
<dbReference type="InParanoid" id="A0A517SFX0"/>
<dbReference type="AlphaFoldDB" id="A0A517SFX0"/>
<feature type="region of interest" description="Disordered" evidence="1">
    <location>
        <begin position="169"/>
        <end position="209"/>
    </location>
</feature>
<gene>
    <name evidence="2" type="ORF">Pan44_30630</name>
</gene>
<proteinExistence type="predicted"/>
<protein>
    <submittedName>
        <fullName evidence="2">Uncharacterized protein</fullName>
    </submittedName>
</protein>